<sequence length="163" mass="18199">MASLAARSASPLFDRMQLLSNGCLSVESTATHTLFSSPPFPSRSCTLSFDSIGRACALGFLLKAMYIRVKRNKTTYFVHCDPTETILRIKQKLHSLIDQLVNNQRLILVSNDQMLDDSKTLAEQKVENDAIVALTLRKVQLDMEICTSIDIFISLESNSTEIL</sequence>
<name>A0A843UI27_COLES</name>
<protein>
    <recommendedName>
        <fullName evidence="1">Ubiquitin-like domain-containing protein</fullName>
    </recommendedName>
</protein>
<reference evidence="2" key="1">
    <citation type="submission" date="2017-07" db="EMBL/GenBank/DDBJ databases">
        <title>Taro Niue Genome Assembly and Annotation.</title>
        <authorList>
            <person name="Atibalentja N."/>
            <person name="Keating K."/>
            <person name="Fields C.J."/>
        </authorList>
    </citation>
    <scope>NUCLEOTIDE SEQUENCE</scope>
    <source>
        <strain evidence="2">Niue_2</strain>
        <tissue evidence="2">Leaf</tissue>
    </source>
</reference>
<dbReference type="PANTHER" id="PTHR47725">
    <property type="entry name" value="OS03G0364000 PROTEIN"/>
    <property type="match status" value="1"/>
</dbReference>
<dbReference type="PANTHER" id="PTHR47725:SF2">
    <property type="entry name" value="UBIQUITIN-LIKE DOMAIN-CONTAINING PROTEIN"/>
    <property type="match status" value="1"/>
</dbReference>
<gene>
    <name evidence="2" type="ORF">Taro_014145</name>
</gene>
<dbReference type="PROSITE" id="PS50053">
    <property type="entry name" value="UBIQUITIN_2"/>
    <property type="match status" value="1"/>
</dbReference>
<accession>A0A843UI27</accession>
<dbReference type="Proteomes" id="UP000652761">
    <property type="component" value="Unassembled WGS sequence"/>
</dbReference>
<comment type="caution">
    <text evidence="2">The sequence shown here is derived from an EMBL/GenBank/DDBJ whole genome shotgun (WGS) entry which is preliminary data.</text>
</comment>
<feature type="domain" description="Ubiquitin-like" evidence="1">
    <location>
        <begin position="65"/>
        <end position="138"/>
    </location>
</feature>
<dbReference type="InterPro" id="IPR000626">
    <property type="entry name" value="Ubiquitin-like_dom"/>
</dbReference>
<dbReference type="EMBL" id="NMUH01000581">
    <property type="protein sequence ID" value="MQL81676.1"/>
    <property type="molecule type" value="Genomic_DNA"/>
</dbReference>
<dbReference type="OrthoDB" id="428577at2759"/>
<evidence type="ECO:0000259" key="1">
    <source>
        <dbReference type="PROSITE" id="PS50053"/>
    </source>
</evidence>
<organism evidence="2 3">
    <name type="scientific">Colocasia esculenta</name>
    <name type="common">Wild taro</name>
    <name type="synonym">Arum esculentum</name>
    <dbReference type="NCBI Taxonomy" id="4460"/>
    <lineage>
        <taxon>Eukaryota</taxon>
        <taxon>Viridiplantae</taxon>
        <taxon>Streptophyta</taxon>
        <taxon>Embryophyta</taxon>
        <taxon>Tracheophyta</taxon>
        <taxon>Spermatophyta</taxon>
        <taxon>Magnoliopsida</taxon>
        <taxon>Liliopsida</taxon>
        <taxon>Araceae</taxon>
        <taxon>Aroideae</taxon>
        <taxon>Colocasieae</taxon>
        <taxon>Colocasia</taxon>
    </lineage>
</organism>
<evidence type="ECO:0000313" key="2">
    <source>
        <dbReference type="EMBL" id="MQL81676.1"/>
    </source>
</evidence>
<proteinExistence type="predicted"/>
<keyword evidence="3" id="KW-1185">Reference proteome</keyword>
<dbReference type="InterPro" id="IPR029071">
    <property type="entry name" value="Ubiquitin-like_domsf"/>
</dbReference>
<dbReference type="SUPFAM" id="SSF54236">
    <property type="entry name" value="Ubiquitin-like"/>
    <property type="match status" value="1"/>
</dbReference>
<dbReference type="SMART" id="SM00213">
    <property type="entry name" value="UBQ"/>
    <property type="match status" value="1"/>
</dbReference>
<evidence type="ECO:0000313" key="3">
    <source>
        <dbReference type="Proteomes" id="UP000652761"/>
    </source>
</evidence>
<dbReference type="Gene3D" id="3.10.20.90">
    <property type="entry name" value="Phosphatidylinositol 3-kinase Catalytic Subunit, Chain A, domain 1"/>
    <property type="match status" value="1"/>
</dbReference>
<dbReference type="Pfam" id="PF00240">
    <property type="entry name" value="ubiquitin"/>
    <property type="match status" value="1"/>
</dbReference>
<dbReference type="AlphaFoldDB" id="A0A843UI27"/>
<dbReference type="CDD" id="cd17039">
    <property type="entry name" value="Ubl_ubiquitin_like"/>
    <property type="match status" value="1"/>
</dbReference>